<feature type="chain" id="PRO_5019770171" evidence="4">
    <location>
        <begin position="33"/>
        <end position="178"/>
    </location>
</feature>
<sequence length="178" mass="19945">MNVKMSALLKVGLVFLVYLCSYSGAIPALTEAQIEQVGKAMANMCISSSGVQRSLITKAMKGEIEDDRKLKCFFGCIMEAVQVTKNGRMQPEVLKRRANAMLPKTMREMILPTIDSCSHIENEDKCELAYSIVKCHFSVNGKNFAPFLEHTHAQSRAVLRLIEWTRRVSIAFIAGRGW</sequence>
<evidence type="ECO:0000256" key="4">
    <source>
        <dbReference type="SAM" id="SignalP"/>
    </source>
</evidence>
<evidence type="ECO:0000256" key="1">
    <source>
        <dbReference type="ARBA" id="ARBA00004613"/>
    </source>
</evidence>
<reference evidence="5 6" key="1">
    <citation type="journal article" date="2017" name="Gigascience">
        <title>Genome sequence of the small brown planthopper, Laodelphax striatellus.</title>
        <authorList>
            <person name="Zhu J."/>
            <person name="Jiang F."/>
            <person name="Wang X."/>
            <person name="Yang P."/>
            <person name="Bao Y."/>
            <person name="Zhao W."/>
            <person name="Wang W."/>
            <person name="Lu H."/>
            <person name="Wang Q."/>
            <person name="Cui N."/>
            <person name="Li J."/>
            <person name="Chen X."/>
            <person name="Luo L."/>
            <person name="Yu J."/>
            <person name="Kang L."/>
            <person name="Cui F."/>
        </authorList>
    </citation>
    <scope>NUCLEOTIDE SEQUENCE [LARGE SCALE GENOMIC DNA]</scope>
    <source>
        <strain evidence="5">Lst14</strain>
    </source>
</reference>
<dbReference type="GO" id="GO:0005549">
    <property type="term" value="F:odorant binding"/>
    <property type="evidence" value="ECO:0007669"/>
    <property type="project" value="InterPro"/>
</dbReference>
<proteinExistence type="inferred from homology"/>
<dbReference type="AlphaFoldDB" id="A0A482WVH6"/>
<keyword evidence="4" id="KW-0732">Signal</keyword>
<dbReference type="CDD" id="cd23992">
    <property type="entry name" value="PBP_GOBP"/>
    <property type="match status" value="1"/>
</dbReference>
<dbReference type="PANTHER" id="PTHR21364">
    <property type="entry name" value="GENERAL ODORANT-BINDING PROTEIN 19A"/>
    <property type="match status" value="1"/>
</dbReference>
<evidence type="ECO:0000313" key="5">
    <source>
        <dbReference type="EMBL" id="RZF37493.1"/>
    </source>
</evidence>
<dbReference type="GO" id="GO:0007608">
    <property type="term" value="P:sensory perception of smell"/>
    <property type="evidence" value="ECO:0007669"/>
    <property type="project" value="UniProtKB-ARBA"/>
</dbReference>
<dbReference type="PANTHER" id="PTHR21364:SF2">
    <property type="entry name" value="GENERAL ODORANT-BINDING PROTEIN 19A"/>
    <property type="match status" value="1"/>
</dbReference>
<accession>A0A482WVH6</accession>
<dbReference type="SUPFAM" id="SSF47565">
    <property type="entry name" value="Insect pheromone/odorant-binding proteins"/>
    <property type="match status" value="1"/>
</dbReference>
<evidence type="ECO:0000256" key="2">
    <source>
        <dbReference type="ARBA" id="ARBA00008098"/>
    </source>
</evidence>
<gene>
    <name evidence="5" type="ORF">LSTR_LSTR013730</name>
</gene>
<dbReference type="EMBL" id="QKKF02024224">
    <property type="protein sequence ID" value="RZF37493.1"/>
    <property type="molecule type" value="Genomic_DNA"/>
</dbReference>
<dbReference type="GO" id="GO:0005576">
    <property type="term" value="C:extracellular region"/>
    <property type="evidence" value="ECO:0007669"/>
    <property type="project" value="UniProtKB-SubCell"/>
</dbReference>
<organism evidence="5 6">
    <name type="scientific">Laodelphax striatellus</name>
    <name type="common">Small brown planthopper</name>
    <name type="synonym">Delphax striatella</name>
    <dbReference type="NCBI Taxonomy" id="195883"/>
    <lineage>
        <taxon>Eukaryota</taxon>
        <taxon>Metazoa</taxon>
        <taxon>Ecdysozoa</taxon>
        <taxon>Arthropoda</taxon>
        <taxon>Hexapoda</taxon>
        <taxon>Insecta</taxon>
        <taxon>Pterygota</taxon>
        <taxon>Neoptera</taxon>
        <taxon>Paraneoptera</taxon>
        <taxon>Hemiptera</taxon>
        <taxon>Auchenorrhyncha</taxon>
        <taxon>Fulgoroidea</taxon>
        <taxon>Delphacidae</taxon>
        <taxon>Criomorphinae</taxon>
        <taxon>Laodelphax</taxon>
    </lineage>
</organism>
<keyword evidence="3" id="KW-0964">Secreted</keyword>
<dbReference type="Gene3D" id="1.10.238.20">
    <property type="entry name" value="Pheromone/general odorant binding protein domain"/>
    <property type="match status" value="1"/>
</dbReference>
<comment type="caution">
    <text evidence="5">The sequence shown here is derived from an EMBL/GenBank/DDBJ whole genome shotgun (WGS) entry which is preliminary data.</text>
</comment>
<dbReference type="SMR" id="A0A482WVH6"/>
<dbReference type="InParanoid" id="A0A482WVH6"/>
<dbReference type="InterPro" id="IPR036728">
    <property type="entry name" value="PBP_GOBP_sf"/>
</dbReference>
<dbReference type="Proteomes" id="UP000291343">
    <property type="component" value="Unassembled WGS sequence"/>
</dbReference>
<dbReference type="InterPro" id="IPR006170">
    <property type="entry name" value="PBP/GOBP"/>
</dbReference>
<dbReference type="OrthoDB" id="6610259at2759"/>
<evidence type="ECO:0000313" key="6">
    <source>
        <dbReference type="Proteomes" id="UP000291343"/>
    </source>
</evidence>
<protein>
    <submittedName>
        <fullName evidence="5">Uncharacterized protein</fullName>
    </submittedName>
</protein>
<dbReference type="FunFam" id="1.10.238.20:FF:000001">
    <property type="entry name" value="General odorant-binding protein lush"/>
    <property type="match status" value="1"/>
</dbReference>
<name>A0A482WVH6_LAOST</name>
<comment type="subcellular location">
    <subcellularLocation>
        <location evidence="1">Secreted</location>
    </subcellularLocation>
</comment>
<feature type="signal peptide" evidence="4">
    <location>
        <begin position="1"/>
        <end position="32"/>
    </location>
</feature>
<evidence type="ECO:0000256" key="3">
    <source>
        <dbReference type="ARBA" id="ARBA00022525"/>
    </source>
</evidence>
<keyword evidence="6" id="KW-1185">Reference proteome</keyword>
<dbReference type="SMART" id="SM00708">
    <property type="entry name" value="PhBP"/>
    <property type="match status" value="1"/>
</dbReference>
<comment type="similarity">
    <text evidence="2">Belongs to the PBP/GOBP family.</text>
</comment>
<dbReference type="Pfam" id="PF01395">
    <property type="entry name" value="PBP_GOBP"/>
    <property type="match status" value="1"/>
</dbReference>